<dbReference type="InterPro" id="IPR016166">
    <property type="entry name" value="FAD-bd_PCMH"/>
</dbReference>
<dbReference type="InterPro" id="IPR014307">
    <property type="entry name" value="Xanthine_DH_ssu"/>
</dbReference>
<keyword evidence="3" id="KW-0274">FAD</keyword>
<dbReference type="PIRSF" id="PIRSF036557">
    <property type="entry name" value="XdhA_RC"/>
    <property type="match status" value="1"/>
</dbReference>
<reference evidence="7" key="1">
    <citation type="submission" date="2019-03" db="EMBL/GenBank/DDBJ databases">
        <title>Afifella sp. nov., isolated from activated sludge.</title>
        <authorList>
            <person name="Li Q."/>
            <person name="Liu Y."/>
        </authorList>
    </citation>
    <scope>NUCLEOTIDE SEQUENCE</scope>
    <source>
        <strain evidence="7">L72</strain>
    </source>
</reference>
<dbReference type="GO" id="GO:0071949">
    <property type="term" value="F:FAD binding"/>
    <property type="evidence" value="ECO:0007669"/>
    <property type="project" value="InterPro"/>
</dbReference>
<dbReference type="InterPro" id="IPR036318">
    <property type="entry name" value="FAD-bd_PCMH-like_sf"/>
</dbReference>
<dbReference type="SUPFAM" id="SSF55447">
    <property type="entry name" value="CO dehydrogenase flavoprotein C-terminal domain-like"/>
    <property type="match status" value="1"/>
</dbReference>
<accession>A0A964T4H3</accession>
<dbReference type="InterPro" id="IPR036683">
    <property type="entry name" value="CO_DH_flav_C_dom_sf"/>
</dbReference>
<dbReference type="Pfam" id="PF01799">
    <property type="entry name" value="Fer2_2"/>
    <property type="match status" value="1"/>
</dbReference>
<dbReference type="PROSITE" id="PS00197">
    <property type="entry name" value="2FE2S_FER_1"/>
    <property type="match status" value="1"/>
</dbReference>
<dbReference type="SMART" id="SM01092">
    <property type="entry name" value="CO_deh_flav_C"/>
    <property type="match status" value="1"/>
</dbReference>
<evidence type="ECO:0000256" key="5">
    <source>
        <dbReference type="ARBA" id="ARBA00023004"/>
    </source>
</evidence>
<keyword evidence="4 7" id="KW-0560">Oxidoreductase</keyword>
<dbReference type="CDD" id="cd00207">
    <property type="entry name" value="fer2"/>
    <property type="match status" value="1"/>
</dbReference>
<dbReference type="Gene3D" id="3.30.43.10">
    <property type="entry name" value="Uridine Diphospho-n-acetylenolpyruvylglucosamine Reductase, domain 2"/>
    <property type="match status" value="1"/>
</dbReference>
<proteinExistence type="predicted"/>
<evidence type="ECO:0000256" key="3">
    <source>
        <dbReference type="ARBA" id="ARBA00022827"/>
    </source>
</evidence>
<dbReference type="GO" id="GO:0004854">
    <property type="term" value="F:xanthine dehydrogenase activity"/>
    <property type="evidence" value="ECO:0007669"/>
    <property type="project" value="UniProtKB-EC"/>
</dbReference>
<dbReference type="Gene3D" id="3.30.390.50">
    <property type="entry name" value="CO dehydrogenase flavoprotein, C-terminal domain"/>
    <property type="match status" value="1"/>
</dbReference>
<dbReference type="PROSITE" id="PS51387">
    <property type="entry name" value="FAD_PCMH"/>
    <property type="match status" value="1"/>
</dbReference>
<dbReference type="Gene3D" id="3.10.20.30">
    <property type="match status" value="1"/>
</dbReference>
<evidence type="ECO:0000256" key="2">
    <source>
        <dbReference type="ARBA" id="ARBA00022723"/>
    </source>
</evidence>
<evidence type="ECO:0000313" key="7">
    <source>
        <dbReference type="EMBL" id="MYZ48225.1"/>
    </source>
</evidence>
<comment type="caution">
    <text evidence="7">The sequence shown here is derived from an EMBL/GenBank/DDBJ whole genome shotgun (WGS) entry which is preliminary data.</text>
</comment>
<dbReference type="InterPro" id="IPR016169">
    <property type="entry name" value="FAD-bd_PCMH_sub2"/>
</dbReference>
<keyword evidence="5" id="KW-0408">Iron</keyword>
<dbReference type="OrthoDB" id="9792018at2"/>
<dbReference type="PANTHER" id="PTHR45444:SF3">
    <property type="entry name" value="XANTHINE DEHYDROGENASE"/>
    <property type="match status" value="1"/>
</dbReference>
<dbReference type="InterPro" id="IPR036884">
    <property type="entry name" value="2Fe-2S-bd_dom_sf"/>
</dbReference>
<dbReference type="SUPFAM" id="SSF54292">
    <property type="entry name" value="2Fe-2S ferredoxin-like"/>
    <property type="match status" value="1"/>
</dbReference>
<evidence type="ECO:0000256" key="1">
    <source>
        <dbReference type="ARBA" id="ARBA00022630"/>
    </source>
</evidence>
<dbReference type="RefSeq" id="WP_161140576.1">
    <property type="nucleotide sequence ID" value="NZ_SPKJ01000032.1"/>
</dbReference>
<dbReference type="Gene3D" id="1.10.150.120">
    <property type="entry name" value="[2Fe-2S]-binding domain"/>
    <property type="match status" value="1"/>
</dbReference>
<gene>
    <name evidence="7" type="primary">xdhA</name>
    <name evidence="7" type="ORF">E4O86_10935</name>
</gene>
<dbReference type="Pfam" id="PF03450">
    <property type="entry name" value="CO_deh_flav_C"/>
    <property type="match status" value="1"/>
</dbReference>
<evidence type="ECO:0000313" key="8">
    <source>
        <dbReference type="Proteomes" id="UP000773614"/>
    </source>
</evidence>
<dbReference type="AlphaFoldDB" id="A0A964T4H3"/>
<dbReference type="PANTHER" id="PTHR45444">
    <property type="entry name" value="XANTHINE DEHYDROGENASE"/>
    <property type="match status" value="1"/>
</dbReference>
<dbReference type="Proteomes" id="UP000773614">
    <property type="component" value="Unassembled WGS sequence"/>
</dbReference>
<dbReference type="InterPro" id="IPR012175">
    <property type="entry name" value="Xanth_DH_ssu_bac"/>
</dbReference>
<dbReference type="InterPro" id="IPR002346">
    <property type="entry name" value="Mopterin_DH_FAD-bd"/>
</dbReference>
<keyword evidence="1" id="KW-0285">Flavoprotein</keyword>
<dbReference type="InterPro" id="IPR006058">
    <property type="entry name" value="2Fe2S_fd_BS"/>
</dbReference>
<dbReference type="InterPro" id="IPR016167">
    <property type="entry name" value="FAD-bd_PCMH_sub1"/>
</dbReference>
<dbReference type="SUPFAM" id="SSF47741">
    <property type="entry name" value="CO dehydrogenase ISP C-domain like"/>
    <property type="match status" value="1"/>
</dbReference>
<dbReference type="EC" id="1.17.1.4" evidence="7"/>
<evidence type="ECO:0000256" key="4">
    <source>
        <dbReference type="ARBA" id="ARBA00023002"/>
    </source>
</evidence>
<dbReference type="InterPro" id="IPR005107">
    <property type="entry name" value="CO_DH_flav_C"/>
</dbReference>
<dbReference type="InterPro" id="IPR012675">
    <property type="entry name" value="Beta-grasp_dom_sf"/>
</dbReference>
<dbReference type="Pfam" id="PF00941">
    <property type="entry name" value="FAD_binding_5"/>
    <property type="match status" value="1"/>
</dbReference>
<feature type="domain" description="FAD-binding PCMH-type" evidence="6">
    <location>
        <begin position="189"/>
        <end position="362"/>
    </location>
</feature>
<dbReference type="InterPro" id="IPR016208">
    <property type="entry name" value="Ald_Oxase/xanthine_DH-like"/>
</dbReference>
<protein>
    <submittedName>
        <fullName evidence="7">Xanthine dehydrogenase small subunit</fullName>
        <ecNumber evidence="7">1.17.1.4</ecNumber>
    </submittedName>
</protein>
<keyword evidence="8" id="KW-1185">Reference proteome</keyword>
<dbReference type="GO" id="GO:0051537">
    <property type="term" value="F:2 iron, 2 sulfur cluster binding"/>
    <property type="evidence" value="ECO:0007669"/>
    <property type="project" value="InterPro"/>
</dbReference>
<dbReference type="EMBL" id="SPKJ01000032">
    <property type="protein sequence ID" value="MYZ48225.1"/>
    <property type="molecule type" value="Genomic_DNA"/>
</dbReference>
<sequence length="427" mass="45102">MAEAIRFLLGEEERALAGVSPTMTVLDYLRTCERRTGTKEGCAEGDCGACTVVLSEPDDAGGLRHFSVNSCIQFVPTLHGRKLTTVEDLAPSGADLHPVQAALVARHGSQCGFCTPGFVMQLYAGWLEGRLGGRQEVKDWLAGNLCRCTGYGPIVEAALDAGSVAADRAGDAETAARLRGLAAEGMLRLAADGQAWFAPESVDELARLYAAHPEAVLVSGATDVGLWVTKLHRRLGTLIDLGRVAELRTIEEGPSSLRIGATATHRAAAGALARLHPDLGELLRRFASIQIRNAGTVGGNIANGSPIGDLPPAFIALGATLHLRRGDARRDLPLEDFFLDYGRQDRQPGEFVEAVTVPRPGPSSRFACYKLSKRFDQDISAVMAAFRVEMAEGAIRSARLAFGGMAGTPKRAPAAEAALVGARPGAG</sequence>
<dbReference type="InterPro" id="IPR001041">
    <property type="entry name" value="2Fe-2S_ferredoxin-type"/>
</dbReference>
<organism evidence="7 8">
    <name type="scientific">Propylenella binzhouense</name>
    <dbReference type="NCBI Taxonomy" id="2555902"/>
    <lineage>
        <taxon>Bacteria</taxon>
        <taxon>Pseudomonadati</taxon>
        <taxon>Pseudomonadota</taxon>
        <taxon>Alphaproteobacteria</taxon>
        <taxon>Hyphomicrobiales</taxon>
        <taxon>Propylenellaceae</taxon>
        <taxon>Propylenella</taxon>
    </lineage>
</organism>
<dbReference type="NCBIfam" id="TIGR02963">
    <property type="entry name" value="xanthine_xdhA"/>
    <property type="match status" value="1"/>
</dbReference>
<dbReference type="Gene3D" id="3.30.465.10">
    <property type="match status" value="1"/>
</dbReference>
<evidence type="ECO:0000259" key="6">
    <source>
        <dbReference type="PROSITE" id="PS51387"/>
    </source>
</evidence>
<dbReference type="InterPro" id="IPR002888">
    <property type="entry name" value="2Fe-2S-bd"/>
</dbReference>
<keyword evidence="2" id="KW-0479">Metal-binding</keyword>
<name>A0A964T4H3_9HYPH</name>
<dbReference type="Pfam" id="PF00111">
    <property type="entry name" value="Fer2"/>
    <property type="match status" value="1"/>
</dbReference>
<feature type="non-terminal residue" evidence="7">
    <location>
        <position position="427"/>
    </location>
</feature>
<dbReference type="InterPro" id="IPR036010">
    <property type="entry name" value="2Fe-2S_ferredoxin-like_sf"/>
</dbReference>
<dbReference type="SUPFAM" id="SSF56176">
    <property type="entry name" value="FAD-binding/transporter-associated domain-like"/>
    <property type="match status" value="1"/>
</dbReference>
<dbReference type="GO" id="GO:0005506">
    <property type="term" value="F:iron ion binding"/>
    <property type="evidence" value="ECO:0007669"/>
    <property type="project" value="InterPro"/>
</dbReference>